<evidence type="ECO:0000313" key="1">
    <source>
        <dbReference type="EMBL" id="GAA1982995.1"/>
    </source>
</evidence>
<reference evidence="2" key="1">
    <citation type="journal article" date="2019" name="Int. J. Syst. Evol. Microbiol.">
        <title>The Global Catalogue of Microorganisms (GCM) 10K type strain sequencing project: providing services to taxonomists for standard genome sequencing and annotation.</title>
        <authorList>
            <consortium name="The Broad Institute Genomics Platform"/>
            <consortium name="The Broad Institute Genome Sequencing Center for Infectious Disease"/>
            <person name="Wu L."/>
            <person name="Ma J."/>
        </authorList>
    </citation>
    <scope>NUCLEOTIDE SEQUENCE [LARGE SCALE GENOMIC DNA]</scope>
    <source>
        <strain evidence="2">JCM 16013</strain>
    </source>
</reference>
<comment type="caution">
    <text evidence="1">The sequence shown here is derived from an EMBL/GenBank/DDBJ whole genome shotgun (WGS) entry which is preliminary data.</text>
</comment>
<evidence type="ECO:0000313" key="2">
    <source>
        <dbReference type="Proteomes" id="UP001499854"/>
    </source>
</evidence>
<name>A0ABP5DMT5_9ACTN</name>
<accession>A0ABP5DMT5</accession>
<protein>
    <submittedName>
        <fullName evidence="1">Uncharacterized protein</fullName>
    </submittedName>
</protein>
<proteinExistence type="predicted"/>
<sequence>MTVDFRGFADAALWARIVRTQVCIDGTCGTPESVIHTVPDVPAESLDVAPSKTAAHTLEVTLFTDSGSASTLSGSGLVFPPLPVHGCSCATWHIVYDPRRDALVHANPPPTGM</sequence>
<organism evidence="1 2">
    <name type="scientific">Catenulispora subtropica</name>
    <dbReference type="NCBI Taxonomy" id="450798"/>
    <lineage>
        <taxon>Bacteria</taxon>
        <taxon>Bacillati</taxon>
        <taxon>Actinomycetota</taxon>
        <taxon>Actinomycetes</taxon>
        <taxon>Catenulisporales</taxon>
        <taxon>Catenulisporaceae</taxon>
        <taxon>Catenulispora</taxon>
    </lineage>
</organism>
<dbReference type="Proteomes" id="UP001499854">
    <property type="component" value="Unassembled WGS sequence"/>
</dbReference>
<keyword evidence="2" id="KW-1185">Reference proteome</keyword>
<dbReference type="EMBL" id="BAAAQM010000030">
    <property type="protein sequence ID" value="GAA1982995.1"/>
    <property type="molecule type" value="Genomic_DNA"/>
</dbReference>
<gene>
    <name evidence="1" type="ORF">GCM10009838_50780</name>
</gene>